<keyword evidence="3" id="KW-0235">DNA replication</keyword>
<dbReference type="GO" id="GO:0006281">
    <property type="term" value="P:DNA repair"/>
    <property type="evidence" value="ECO:0007669"/>
    <property type="project" value="UniProtKB-KW"/>
</dbReference>
<dbReference type="GO" id="GO:0006310">
    <property type="term" value="P:DNA recombination"/>
    <property type="evidence" value="ECO:0007669"/>
    <property type="project" value="InterPro"/>
</dbReference>
<proteinExistence type="predicted"/>
<dbReference type="PANTHER" id="PTHR47810">
    <property type="entry name" value="DNA LIGASE"/>
    <property type="match status" value="1"/>
</dbReference>
<dbReference type="Gene3D" id="3.30.470.30">
    <property type="entry name" value="DNA ligase/mRNA capping enzyme"/>
    <property type="match status" value="1"/>
</dbReference>
<evidence type="ECO:0000256" key="3">
    <source>
        <dbReference type="ARBA" id="ARBA00022705"/>
    </source>
</evidence>
<gene>
    <name evidence="9" type="ORF">Ae201684_017790</name>
</gene>
<feature type="compositionally biased region" description="Polar residues" evidence="6">
    <location>
        <begin position="27"/>
        <end position="37"/>
    </location>
</feature>
<dbReference type="GO" id="GO:0006260">
    <property type="term" value="P:DNA replication"/>
    <property type="evidence" value="ECO:0007669"/>
    <property type="project" value="UniProtKB-KW"/>
</dbReference>
<keyword evidence="4" id="KW-0227">DNA damage</keyword>
<evidence type="ECO:0000256" key="2">
    <source>
        <dbReference type="ARBA" id="ARBA00022598"/>
    </source>
</evidence>
<evidence type="ECO:0000256" key="4">
    <source>
        <dbReference type="ARBA" id="ARBA00022763"/>
    </source>
</evidence>
<evidence type="ECO:0000259" key="8">
    <source>
        <dbReference type="Pfam" id="PF14743"/>
    </source>
</evidence>
<dbReference type="VEuPathDB" id="FungiDB:AeMF1_013981"/>
<comment type="cofactor">
    <cofactor evidence="1">
        <name>a divalent metal cation</name>
        <dbReference type="ChEBI" id="CHEBI:60240"/>
    </cofactor>
</comment>
<dbReference type="CDD" id="cd07896">
    <property type="entry name" value="Adenylation_kDNA_ligase_like"/>
    <property type="match status" value="1"/>
</dbReference>
<dbReference type="SUPFAM" id="SSF56091">
    <property type="entry name" value="DNA ligase/mRNA capping enzyme, catalytic domain"/>
    <property type="match status" value="1"/>
</dbReference>
<organism evidence="9 10">
    <name type="scientific">Aphanomyces euteiches</name>
    <dbReference type="NCBI Taxonomy" id="100861"/>
    <lineage>
        <taxon>Eukaryota</taxon>
        <taxon>Sar</taxon>
        <taxon>Stramenopiles</taxon>
        <taxon>Oomycota</taxon>
        <taxon>Saprolegniomycetes</taxon>
        <taxon>Saprolegniales</taxon>
        <taxon>Verrucalvaceae</taxon>
        <taxon>Aphanomyces</taxon>
    </lineage>
</organism>
<keyword evidence="2" id="KW-0436">Ligase</keyword>
<dbReference type="CDD" id="cd08041">
    <property type="entry name" value="OBF_kDNA_ligase_like"/>
    <property type="match status" value="1"/>
</dbReference>
<dbReference type="InterPro" id="IPR012340">
    <property type="entry name" value="NA-bd_OB-fold"/>
</dbReference>
<evidence type="ECO:0000256" key="5">
    <source>
        <dbReference type="ARBA" id="ARBA00023204"/>
    </source>
</evidence>
<reference evidence="9 10" key="1">
    <citation type="submission" date="2019-07" db="EMBL/GenBank/DDBJ databases">
        <title>Genomics analysis of Aphanomyces spp. identifies a new class of oomycete effector associated with host adaptation.</title>
        <authorList>
            <person name="Gaulin E."/>
        </authorList>
    </citation>
    <scope>NUCLEOTIDE SEQUENCE [LARGE SCALE GENOMIC DNA]</scope>
    <source>
        <strain evidence="9 10">ATCC 201684</strain>
    </source>
</reference>
<evidence type="ECO:0000313" key="10">
    <source>
        <dbReference type="Proteomes" id="UP000481153"/>
    </source>
</evidence>
<evidence type="ECO:0000259" key="7">
    <source>
        <dbReference type="Pfam" id="PF01068"/>
    </source>
</evidence>
<keyword evidence="10" id="KW-1185">Reference proteome</keyword>
<dbReference type="Proteomes" id="UP000481153">
    <property type="component" value="Unassembled WGS sequence"/>
</dbReference>
<dbReference type="GO" id="GO:0005524">
    <property type="term" value="F:ATP binding"/>
    <property type="evidence" value="ECO:0007669"/>
    <property type="project" value="InterPro"/>
</dbReference>
<accession>A0A6G0W7X1</accession>
<name>A0A6G0W7X1_9STRA</name>
<dbReference type="Pfam" id="PF01068">
    <property type="entry name" value="DNA_ligase_A_M"/>
    <property type="match status" value="1"/>
</dbReference>
<dbReference type="Gene3D" id="2.40.50.140">
    <property type="entry name" value="Nucleic acid-binding proteins"/>
    <property type="match status" value="1"/>
</dbReference>
<protein>
    <recommendedName>
        <fullName evidence="11">ATP-dependent DNA ligase family profile domain-containing protein</fullName>
    </recommendedName>
</protein>
<dbReference type="EMBL" id="VJMJ01000313">
    <property type="protein sequence ID" value="KAF0723169.1"/>
    <property type="molecule type" value="Genomic_DNA"/>
</dbReference>
<dbReference type="NCBIfam" id="NF006592">
    <property type="entry name" value="PRK09125.1"/>
    <property type="match status" value="1"/>
</dbReference>
<dbReference type="InterPro" id="IPR050326">
    <property type="entry name" value="NAD_dep_DNA_ligaseB"/>
</dbReference>
<dbReference type="SUPFAM" id="SSF50249">
    <property type="entry name" value="Nucleic acid-binding proteins"/>
    <property type="match status" value="1"/>
</dbReference>
<sequence length="327" mass="36259">MPTPSSLQSPNLIDIAEYTPVVGAKRSISTASPQQPSKRQKSLESLLAKTQPKRESIMSPKKPAKAVAQSGPPKLLLAKKWEQQNIVGWWMSEKLDGVRGYWNGKHFVSRLGNVFHAPAFFTKDVPTDHHLDGELFMGRNMFEATVGVVKRHDGGDKWKAITFMAFDVPTHNGNSEARQAFLRDLVAPCEYVKVVEHLVCASEEMLLKELVRVEALGAEGLMLRQPRSAYIRSRSSTLLKVKTFSDDEAIVTGYEKGKGKYLGKVGSLQVRNRNGVAFCVGSGLTDSHRSKPPKIGSMITYRYQELTAAGVPRFPTFVGIAIDKSWD</sequence>
<dbReference type="PANTHER" id="PTHR47810:SF1">
    <property type="entry name" value="DNA LIGASE B"/>
    <property type="match status" value="1"/>
</dbReference>
<dbReference type="InterPro" id="IPR016059">
    <property type="entry name" value="DNA_ligase_ATP-dep_CS"/>
</dbReference>
<feature type="domain" description="ATP-dependent DNA ligase family profile" evidence="7">
    <location>
        <begin position="126"/>
        <end position="242"/>
    </location>
</feature>
<evidence type="ECO:0000256" key="1">
    <source>
        <dbReference type="ARBA" id="ARBA00001968"/>
    </source>
</evidence>
<dbReference type="Pfam" id="PF14743">
    <property type="entry name" value="DNA_ligase_OB_2"/>
    <property type="match status" value="1"/>
</dbReference>
<dbReference type="GO" id="GO:0003910">
    <property type="term" value="F:DNA ligase (ATP) activity"/>
    <property type="evidence" value="ECO:0007669"/>
    <property type="project" value="InterPro"/>
</dbReference>
<evidence type="ECO:0008006" key="11">
    <source>
        <dbReference type="Google" id="ProtNLM"/>
    </source>
</evidence>
<dbReference type="AlphaFoldDB" id="A0A6G0W7X1"/>
<feature type="region of interest" description="Disordered" evidence="6">
    <location>
        <begin position="26"/>
        <end position="68"/>
    </location>
</feature>
<feature type="domain" description="DNA ligase OB-like" evidence="8">
    <location>
        <begin position="256"/>
        <end position="320"/>
    </location>
</feature>
<dbReference type="PROSITE" id="PS00333">
    <property type="entry name" value="DNA_LIGASE_A2"/>
    <property type="match status" value="1"/>
</dbReference>
<evidence type="ECO:0000313" key="9">
    <source>
        <dbReference type="EMBL" id="KAF0723169.1"/>
    </source>
</evidence>
<comment type="caution">
    <text evidence="9">The sequence shown here is derived from an EMBL/GenBank/DDBJ whole genome shotgun (WGS) entry which is preliminary data.</text>
</comment>
<dbReference type="InterPro" id="IPR012310">
    <property type="entry name" value="DNA_ligase_ATP-dep_cent"/>
</dbReference>
<dbReference type="InterPro" id="IPR029319">
    <property type="entry name" value="DNA_ligase_OB"/>
</dbReference>
<evidence type="ECO:0000256" key="6">
    <source>
        <dbReference type="SAM" id="MobiDB-lite"/>
    </source>
</evidence>
<dbReference type="Gene3D" id="3.30.1490.70">
    <property type="match status" value="1"/>
</dbReference>
<keyword evidence="5" id="KW-0234">DNA repair</keyword>